<dbReference type="PROSITE" id="PS00107">
    <property type="entry name" value="PROTEIN_KINASE_ATP"/>
    <property type="match status" value="1"/>
</dbReference>
<dbReference type="GO" id="GO:0044773">
    <property type="term" value="P:mitotic DNA damage checkpoint signaling"/>
    <property type="evidence" value="ECO:0007669"/>
    <property type="project" value="TreeGrafter"/>
</dbReference>
<evidence type="ECO:0000256" key="7">
    <source>
        <dbReference type="PROSITE-ProRule" id="PRU10141"/>
    </source>
</evidence>
<keyword evidence="10" id="KW-1185">Reference proteome</keyword>
<evidence type="ECO:0000256" key="3">
    <source>
        <dbReference type="ARBA" id="ARBA00022679"/>
    </source>
</evidence>
<dbReference type="InterPro" id="IPR011009">
    <property type="entry name" value="Kinase-like_dom_sf"/>
</dbReference>
<organism evidence="10 11">
    <name type="scientific">Parastrongyloides trichosuri</name>
    <name type="common">Possum-specific nematode worm</name>
    <dbReference type="NCBI Taxonomy" id="131310"/>
    <lineage>
        <taxon>Eukaryota</taxon>
        <taxon>Metazoa</taxon>
        <taxon>Ecdysozoa</taxon>
        <taxon>Nematoda</taxon>
        <taxon>Chromadorea</taxon>
        <taxon>Rhabditida</taxon>
        <taxon>Tylenchina</taxon>
        <taxon>Panagrolaimomorpha</taxon>
        <taxon>Strongyloidoidea</taxon>
        <taxon>Strongyloididae</taxon>
        <taxon>Parastrongyloides</taxon>
    </lineage>
</organism>
<dbReference type="InterPro" id="IPR017441">
    <property type="entry name" value="Protein_kinase_ATP_BS"/>
</dbReference>
<evidence type="ECO:0000256" key="2">
    <source>
        <dbReference type="ARBA" id="ARBA00022527"/>
    </source>
</evidence>
<dbReference type="SMART" id="SM00220">
    <property type="entry name" value="S_TKc"/>
    <property type="match status" value="1"/>
</dbReference>
<dbReference type="PANTHER" id="PTHR44167:SF23">
    <property type="entry name" value="CDC7 KINASE, ISOFORM A-RELATED"/>
    <property type="match status" value="1"/>
</dbReference>
<feature type="binding site" evidence="7">
    <location>
        <position position="49"/>
    </location>
    <ligand>
        <name>ATP</name>
        <dbReference type="ChEBI" id="CHEBI:30616"/>
    </ligand>
</feature>
<keyword evidence="6 7" id="KW-0067">ATP-binding</keyword>
<evidence type="ECO:0000256" key="5">
    <source>
        <dbReference type="ARBA" id="ARBA00022777"/>
    </source>
</evidence>
<proteinExistence type="inferred from homology"/>
<dbReference type="STRING" id="131310.A0A0N4Z197"/>
<dbReference type="GO" id="GO:0005524">
    <property type="term" value="F:ATP binding"/>
    <property type="evidence" value="ECO:0007669"/>
    <property type="project" value="UniProtKB-UniRule"/>
</dbReference>
<dbReference type="EC" id="2.7.11.1" evidence="1"/>
<keyword evidence="5" id="KW-0418">Kinase</keyword>
<evidence type="ECO:0000313" key="10">
    <source>
        <dbReference type="Proteomes" id="UP000038045"/>
    </source>
</evidence>
<reference evidence="11" key="1">
    <citation type="submission" date="2017-02" db="UniProtKB">
        <authorList>
            <consortium name="WormBaseParasite"/>
        </authorList>
    </citation>
    <scope>IDENTIFICATION</scope>
</reference>
<dbReference type="Gene3D" id="3.30.200.20">
    <property type="entry name" value="Phosphorylase Kinase, domain 1"/>
    <property type="match status" value="1"/>
</dbReference>
<comment type="similarity">
    <text evidence="8">Belongs to the protein kinase superfamily.</text>
</comment>
<protein>
    <recommendedName>
        <fullName evidence="1">non-specific serine/threonine protein kinase</fullName>
        <ecNumber evidence="1">2.7.11.1</ecNumber>
    </recommendedName>
</protein>
<sequence>MEKKRGPDHPKKIDEITANFDVLELLGSGSFGAVWKIKSKKTQDCYALKLSAETTYPISMKAEVEVLKKCDGSCNLPKAYYFGKWNYQYYIIMNYVPHDEYMDILYSFTSKEILEYAKNLFIALEYLHERNIIHRDVKPGNFLYNRNDKRYMLVDFGLSAIYTPLEEVILIPVQVNVDNKRDSTTKRKLSFTEAEIEENSENVKRRNVDGTITIDERDKLYSSKVKNICDCYGKPIYCTKCKNLPKFNYCKSGTNGYRAPETMLFCKDQTTKIDIWSAGCTLLSIMCQLPSFFRPSDEFQALFQYAAIVGTDSLKKAADYWNVDLIMSLVSKRKNIYLISRAMKSKSISSIEKLTVQGCRFCKNYLFNNPKGVCVCYREDQVYQYIDEYEEIVIKILNWCLTPHPKMRFSATDLLTSIKDYEDSL</sequence>
<dbReference type="SUPFAM" id="SSF56112">
    <property type="entry name" value="Protein kinase-like (PK-like)"/>
    <property type="match status" value="1"/>
</dbReference>
<keyword evidence="3" id="KW-0808">Transferase</keyword>
<dbReference type="InterPro" id="IPR000719">
    <property type="entry name" value="Prot_kinase_dom"/>
</dbReference>
<dbReference type="GO" id="GO:0005634">
    <property type="term" value="C:nucleus"/>
    <property type="evidence" value="ECO:0007669"/>
    <property type="project" value="TreeGrafter"/>
</dbReference>
<keyword evidence="2 8" id="KW-0723">Serine/threonine-protein kinase</keyword>
<dbReference type="PROSITE" id="PS00108">
    <property type="entry name" value="PROTEIN_KINASE_ST"/>
    <property type="match status" value="1"/>
</dbReference>
<dbReference type="Gene3D" id="1.10.510.10">
    <property type="entry name" value="Transferase(Phosphotransferase) domain 1"/>
    <property type="match status" value="1"/>
</dbReference>
<evidence type="ECO:0000256" key="1">
    <source>
        <dbReference type="ARBA" id="ARBA00012513"/>
    </source>
</evidence>
<evidence type="ECO:0000256" key="4">
    <source>
        <dbReference type="ARBA" id="ARBA00022741"/>
    </source>
</evidence>
<feature type="domain" description="Protein kinase" evidence="9">
    <location>
        <begin position="20"/>
        <end position="425"/>
    </location>
</feature>
<dbReference type="GO" id="GO:0004674">
    <property type="term" value="F:protein serine/threonine kinase activity"/>
    <property type="evidence" value="ECO:0007669"/>
    <property type="project" value="UniProtKB-KW"/>
</dbReference>
<dbReference type="PROSITE" id="PS50011">
    <property type="entry name" value="PROTEIN_KINASE_DOM"/>
    <property type="match status" value="1"/>
</dbReference>
<evidence type="ECO:0000256" key="6">
    <source>
        <dbReference type="ARBA" id="ARBA00022840"/>
    </source>
</evidence>
<evidence type="ECO:0000259" key="9">
    <source>
        <dbReference type="PROSITE" id="PS50011"/>
    </source>
</evidence>
<keyword evidence="4 7" id="KW-0547">Nucleotide-binding</keyword>
<dbReference type="Pfam" id="PF00069">
    <property type="entry name" value="Pkinase"/>
    <property type="match status" value="2"/>
</dbReference>
<evidence type="ECO:0000256" key="8">
    <source>
        <dbReference type="RuleBase" id="RU000304"/>
    </source>
</evidence>
<dbReference type="WBParaSite" id="PTRK_0000047200.1">
    <property type="protein sequence ID" value="PTRK_0000047200.1"/>
    <property type="gene ID" value="PTRK_0000047200"/>
</dbReference>
<accession>A0A0N4Z197</accession>
<dbReference type="Proteomes" id="UP000038045">
    <property type="component" value="Unplaced"/>
</dbReference>
<dbReference type="AlphaFoldDB" id="A0A0N4Z197"/>
<name>A0A0N4Z197_PARTI</name>
<evidence type="ECO:0000313" key="11">
    <source>
        <dbReference type="WBParaSite" id="PTRK_0000047200.1"/>
    </source>
</evidence>
<dbReference type="InterPro" id="IPR008271">
    <property type="entry name" value="Ser/Thr_kinase_AS"/>
</dbReference>
<dbReference type="PANTHER" id="PTHR44167">
    <property type="entry name" value="OVARIAN-SPECIFIC SERINE/THREONINE-PROTEIN KINASE LOK-RELATED"/>
    <property type="match status" value="1"/>
</dbReference>